<reference evidence="1 2" key="1">
    <citation type="journal article" date="2014" name="Genome Biol. Evol.">
        <title>The genome of the myxosporean Thelohanellus kitauei shows adaptations to nutrient acquisition within its fish host.</title>
        <authorList>
            <person name="Yang Y."/>
            <person name="Xiong J."/>
            <person name="Zhou Z."/>
            <person name="Huo F."/>
            <person name="Miao W."/>
            <person name="Ran C."/>
            <person name="Liu Y."/>
            <person name="Zhang J."/>
            <person name="Feng J."/>
            <person name="Wang M."/>
            <person name="Wang M."/>
            <person name="Wang L."/>
            <person name="Yao B."/>
        </authorList>
    </citation>
    <scope>NUCLEOTIDE SEQUENCE [LARGE SCALE GENOMIC DNA]</scope>
    <source>
        <strain evidence="1">Wuqing</strain>
    </source>
</reference>
<dbReference type="AlphaFoldDB" id="A0A0C2MM78"/>
<proteinExistence type="predicted"/>
<evidence type="ECO:0000313" key="2">
    <source>
        <dbReference type="Proteomes" id="UP000031668"/>
    </source>
</evidence>
<organism evidence="1 2">
    <name type="scientific">Thelohanellus kitauei</name>
    <name type="common">Myxosporean</name>
    <dbReference type="NCBI Taxonomy" id="669202"/>
    <lineage>
        <taxon>Eukaryota</taxon>
        <taxon>Metazoa</taxon>
        <taxon>Cnidaria</taxon>
        <taxon>Myxozoa</taxon>
        <taxon>Myxosporea</taxon>
        <taxon>Bivalvulida</taxon>
        <taxon>Platysporina</taxon>
        <taxon>Myxobolidae</taxon>
        <taxon>Thelohanellus</taxon>
    </lineage>
</organism>
<evidence type="ECO:0000313" key="1">
    <source>
        <dbReference type="EMBL" id="KII62721.1"/>
    </source>
</evidence>
<name>A0A0C2MM78_THEKT</name>
<comment type="caution">
    <text evidence="1">The sequence shown here is derived from an EMBL/GenBank/DDBJ whole genome shotgun (WGS) entry which is preliminary data.</text>
</comment>
<gene>
    <name evidence="1" type="ORF">RF11_02840</name>
</gene>
<dbReference type="Proteomes" id="UP000031668">
    <property type="component" value="Unassembled WGS sequence"/>
</dbReference>
<protein>
    <submittedName>
        <fullName evidence="1">Uncharacterized protein</fullName>
    </submittedName>
</protein>
<sequence>MYENSISKIRLISLTMPFFFVYLSGQFDECDQFTFKALCDVALAYNQVRTRFRGEHLWDEEKIFYLGVVLTIEQSENSKILFPNQFNILVGCQTAEVRNCLNTTRSVHNCLQFHGLMGHFYQKQELINYKKYAIFQTNKLKSRFIFIDYKIFERVYIDGNDILFCLGQIESKIL</sequence>
<dbReference type="EMBL" id="JWZT01004879">
    <property type="protein sequence ID" value="KII62721.1"/>
    <property type="molecule type" value="Genomic_DNA"/>
</dbReference>
<keyword evidence="2" id="KW-1185">Reference proteome</keyword>
<accession>A0A0C2MM78</accession>